<dbReference type="PANTHER" id="PTHR20855">
    <property type="entry name" value="ADIPOR/PROGESTIN RECEPTOR-RELATED"/>
    <property type="match status" value="1"/>
</dbReference>
<protein>
    <recommendedName>
        <fullName evidence="11">MPR-like GPCR protein</fullName>
    </recommendedName>
</protein>
<evidence type="ECO:0000256" key="4">
    <source>
        <dbReference type="ARBA" id="ARBA00022989"/>
    </source>
</evidence>
<dbReference type="RefSeq" id="XP_033659432.1">
    <property type="nucleotide sequence ID" value="XM_033819237.1"/>
</dbReference>
<name>A0A6A6BVI6_ZASCE</name>
<evidence type="ECO:0000256" key="5">
    <source>
        <dbReference type="ARBA" id="ARBA00023136"/>
    </source>
</evidence>
<dbReference type="EMBL" id="ML993657">
    <property type="protein sequence ID" value="KAF2158543.1"/>
    <property type="molecule type" value="Genomic_DNA"/>
</dbReference>
<reference evidence="9" key="1">
    <citation type="journal article" date="2020" name="Stud. Mycol.">
        <title>101 Dothideomycetes genomes: a test case for predicting lifestyles and emergence of pathogens.</title>
        <authorList>
            <person name="Haridas S."/>
            <person name="Albert R."/>
            <person name="Binder M."/>
            <person name="Bloem J."/>
            <person name="Labutti K."/>
            <person name="Salamov A."/>
            <person name="Andreopoulos B."/>
            <person name="Baker S."/>
            <person name="Barry K."/>
            <person name="Bills G."/>
            <person name="Bluhm B."/>
            <person name="Cannon C."/>
            <person name="Castanera R."/>
            <person name="Culley D."/>
            <person name="Daum C."/>
            <person name="Ezra D."/>
            <person name="Gonzalez J."/>
            <person name="Henrissat B."/>
            <person name="Kuo A."/>
            <person name="Liang C."/>
            <person name="Lipzen A."/>
            <person name="Lutzoni F."/>
            <person name="Magnuson J."/>
            <person name="Mondo S."/>
            <person name="Nolan M."/>
            <person name="Ohm R."/>
            <person name="Pangilinan J."/>
            <person name="Park H.-J."/>
            <person name="Ramirez L."/>
            <person name="Alfaro M."/>
            <person name="Sun H."/>
            <person name="Tritt A."/>
            <person name="Yoshinaga Y."/>
            <person name="Zwiers L.-H."/>
            <person name="Turgeon B."/>
            <person name="Goodwin S."/>
            <person name="Spatafora J."/>
            <person name="Crous P."/>
            <person name="Grigoriev I."/>
        </authorList>
    </citation>
    <scope>NUCLEOTIDE SEQUENCE</scope>
    <source>
        <strain evidence="9">ATCC 36951</strain>
    </source>
</reference>
<feature type="binding site" evidence="6">
    <location>
        <position position="266"/>
    </location>
    <ligand>
        <name>Zn(2+)</name>
        <dbReference type="ChEBI" id="CHEBI:29105"/>
    </ligand>
</feature>
<feature type="binding site" evidence="6">
    <location>
        <position position="270"/>
    </location>
    <ligand>
        <name>Zn(2+)</name>
        <dbReference type="ChEBI" id="CHEBI:29105"/>
    </ligand>
</feature>
<evidence type="ECO:0008006" key="11">
    <source>
        <dbReference type="Google" id="ProtNLM"/>
    </source>
</evidence>
<evidence type="ECO:0000256" key="1">
    <source>
        <dbReference type="ARBA" id="ARBA00004141"/>
    </source>
</evidence>
<dbReference type="OrthoDB" id="529367at2759"/>
<dbReference type="Pfam" id="PF03006">
    <property type="entry name" value="HlyIII"/>
    <property type="match status" value="1"/>
</dbReference>
<dbReference type="GO" id="GO:0006882">
    <property type="term" value="P:intracellular zinc ion homeostasis"/>
    <property type="evidence" value="ECO:0007669"/>
    <property type="project" value="TreeGrafter"/>
</dbReference>
<dbReference type="InterPro" id="IPR004254">
    <property type="entry name" value="AdipoR/HlyIII-related"/>
</dbReference>
<feature type="transmembrane region" description="Helical" evidence="8">
    <location>
        <begin position="70"/>
        <end position="89"/>
    </location>
</feature>
<gene>
    <name evidence="9" type="ORF">M409DRAFT_71587</name>
</gene>
<dbReference type="GO" id="GO:0038023">
    <property type="term" value="F:signaling receptor activity"/>
    <property type="evidence" value="ECO:0007669"/>
    <property type="project" value="TreeGrafter"/>
</dbReference>
<feature type="transmembrane region" description="Helical" evidence="8">
    <location>
        <begin position="164"/>
        <end position="183"/>
    </location>
</feature>
<keyword evidence="6" id="KW-0479">Metal-binding</keyword>
<proteinExistence type="inferred from homology"/>
<feature type="region of interest" description="Disordered" evidence="7">
    <location>
        <begin position="1"/>
        <end position="20"/>
    </location>
</feature>
<feature type="transmembrane region" description="Helical" evidence="8">
    <location>
        <begin position="195"/>
        <end position="216"/>
    </location>
</feature>
<keyword evidence="5 8" id="KW-0472">Membrane</keyword>
<dbReference type="Proteomes" id="UP000799537">
    <property type="component" value="Unassembled WGS sequence"/>
</dbReference>
<feature type="transmembrane region" description="Helical" evidence="8">
    <location>
        <begin position="228"/>
        <end position="247"/>
    </location>
</feature>
<keyword evidence="6" id="KW-0862">Zinc</keyword>
<evidence type="ECO:0000313" key="10">
    <source>
        <dbReference type="Proteomes" id="UP000799537"/>
    </source>
</evidence>
<keyword evidence="10" id="KW-1185">Reference proteome</keyword>
<accession>A0A6A6BVI6</accession>
<feature type="binding site" evidence="6">
    <location>
        <position position="120"/>
    </location>
    <ligand>
        <name>Zn(2+)</name>
        <dbReference type="ChEBI" id="CHEBI:29105"/>
    </ligand>
</feature>
<evidence type="ECO:0000256" key="6">
    <source>
        <dbReference type="PIRSR" id="PIRSR604254-1"/>
    </source>
</evidence>
<sequence length="300" mass="34115">MTAALKRSRPRYSSTDSTTSGLLSWHEVPVWQQDNEYIVSGYRPTSGSVRMSIASLASWNNQTVNSYSHLIGAAIFAVLPFYYYAFIFVEENNALAMDLVVMCVYCYGVTTCFIFSAMFHTLWNHSDRYARLYNKLDYLGVLVLMWGAGIPTIFYGFLCDNALRSMYCMVTTSTAMFCTYLTLSPQFASPRFRRWRACFFAGYGLSSMMFVMHGLLLYGWEIQKTRMSLSFAGWVAVFNLIGAAIYATRIPERWCAYSFDIIGASHQIFHMTVIVAAWIHFRGIVEAFSAVRATPSTCHN</sequence>
<dbReference type="PANTHER" id="PTHR20855:SF52">
    <property type="entry name" value="ADIPONECTIN RECEPTOR PROTEIN"/>
    <property type="match status" value="1"/>
</dbReference>
<dbReference type="GO" id="GO:0046872">
    <property type="term" value="F:metal ion binding"/>
    <property type="evidence" value="ECO:0007669"/>
    <property type="project" value="UniProtKB-KW"/>
</dbReference>
<comment type="similarity">
    <text evidence="2">Belongs to the ADIPOR family.</text>
</comment>
<evidence type="ECO:0000256" key="3">
    <source>
        <dbReference type="ARBA" id="ARBA00022692"/>
    </source>
</evidence>
<dbReference type="GeneID" id="54572509"/>
<keyword evidence="4 8" id="KW-1133">Transmembrane helix</keyword>
<feature type="transmembrane region" description="Helical" evidence="8">
    <location>
        <begin position="138"/>
        <end position="158"/>
    </location>
</feature>
<feature type="transmembrane region" description="Helical" evidence="8">
    <location>
        <begin position="95"/>
        <end position="117"/>
    </location>
</feature>
<dbReference type="AlphaFoldDB" id="A0A6A6BVI6"/>
<evidence type="ECO:0000256" key="2">
    <source>
        <dbReference type="ARBA" id="ARBA00007018"/>
    </source>
</evidence>
<keyword evidence="3 8" id="KW-0812">Transmembrane</keyword>
<evidence type="ECO:0000256" key="8">
    <source>
        <dbReference type="SAM" id="Phobius"/>
    </source>
</evidence>
<dbReference type="GO" id="GO:0016020">
    <property type="term" value="C:membrane"/>
    <property type="evidence" value="ECO:0007669"/>
    <property type="project" value="UniProtKB-SubCell"/>
</dbReference>
<organism evidence="9 10">
    <name type="scientific">Zasmidium cellare ATCC 36951</name>
    <dbReference type="NCBI Taxonomy" id="1080233"/>
    <lineage>
        <taxon>Eukaryota</taxon>
        <taxon>Fungi</taxon>
        <taxon>Dikarya</taxon>
        <taxon>Ascomycota</taxon>
        <taxon>Pezizomycotina</taxon>
        <taxon>Dothideomycetes</taxon>
        <taxon>Dothideomycetidae</taxon>
        <taxon>Mycosphaerellales</taxon>
        <taxon>Mycosphaerellaceae</taxon>
        <taxon>Zasmidium</taxon>
    </lineage>
</organism>
<evidence type="ECO:0000313" key="9">
    <source>
        <dbReference type="EMBL" id="KAF2158543.1"/>
    </source>
</evidence>
<comment type="subcellular location">
    <subcellularLocation>
        <location evidence="1">Membrane</location>
        <topology evidence="1">Multi-pass membrane protein</topology>
    </subcellularLocation>
</comment>
<evidence type="ECO:0000256" key="7">
    <source>
        <dbReference type="SAM" id="MobiDB-lite"/>
    </source>
</evidence>
<feature type="compositionally biased region" description="Basic residues" evidence="7">
    <location>
        <begin position="1"/>
        <end position="10"/>
    </location>
</feature>